<dbReference type="InterPro" id="IPR001387">
    <property type="entry name" value="Cro/C1-type_HTH"/>
</dbReference>
<protein>
    <submittedName>
        <fullName evidence="3">Helix-turn-helix transcriptional regulator</fullName>
    </submittedName>
</protein>
<evidence type="ECO:0000256" key="1">
    <source>
        <dbReference type="ARBA" id="ARBA00023125"/>
    </source>
</evidence>
<dbReference type="InterPro" id="IPR014710">
    <property type="entry name" value="RmlC-like_jellyroll"/>
</dbReference>
<dbReference type="EMBL" id="VENP01000021">
    <property type="protein sequence ID" value="TNU74810.1"/>
    <property type="molecule type" value="Genomic_DNA"/>
</dbReference>
<dbReference type="Proteomes" id="UP000313849">
    <property type="component" value="Unassembled WGS sequence"/>
</dbReference>
<comment type="caution">
    <text evidence="3">The sequence shown here is derived from an EMBL/GenBank/DDBJ whole genome shotgun (WGS) entry which is preliminary data.</text>
</comment>
<evidence type="ECO:0000313" key="4">
    <source>
        <dbReference type="Proteomes" id="UP000313849"/>
    </source>
</evidence>
<dbReference type="RefSeq" id="WP_139986650.1">
    <property type="nucleotide sequence ID" value="NZ_VENP01000021.1"/>
</dbReference>
<keyword evidence="4" id="KW-1185">Reference proteome</keyword>
<organism evidence="3 4">
    <name type="scientific">Miniimonas arenae</name>
    <dbReference type="NCBI Taxonomy" id="676201"/>
    <lineage>
        <taxon>Bacteria</taxon>
        <taxon>Bacillati</taxon>
        <taxon>Actinomycetota</taxon>
        <taxon>Actinomycetes</taxon>
        <taxon>Micrococcales</taxon>
        <taxon>Beutenbergiaceae</taxon>
        <taxon>Miniimonas</taxon>
    </lineage>
</organism>
<accession>A0A5C5BBU4</accession>
<dbReference type="AlphaFoldDB" id="A0A5C5BBU4"/>
<dbReference type="Gene3D" id="1.10.260.40">
    <property type="entry name" value="lambda repressor-like DNA-binding domains"/>
    <property type="match status" value="1"/>
</dbReference>
<dbReference type="PANTHER" id="PTHR46797">
    <property type="entry name" value="HTH-TYPE TRANSCRIPTIONAL REGULATOR"/>
    <property type="match status" value="1"/>
</dbReference>
<keyword evidence="1" id="KW-0238">DNA-binding</keyword>
<dbReference type="InterPro" id="IPR010982">
    <property type="entry name" value="Lambda_DNA-bd_dom_sf"/>
</dbReference>
<reference evidence="3 4" key="1">
    <citation type="submission" date="2019-06" db="EMBL/GenBank/DDBJ databases">
        <title>Draft genome sequence of Miniimonas arenae KCTC 19750T isolated from sea sand.</title>
        <authorList>
            <person name="Park S.-J."/>
        </authorList>
    </citation>
    <scope>NUCLEOTIDE SEQUENCE [LARGE SCALE GENOMIC DNA]</scope>
    <source>
        <strain evidence="3 4">KCTC 19750</strain>
    </source>
</reference>
<dbReference type="GO" id="GO:0003677">
    <property type="term" value="F:DNA binding"/>
    <property type="evidence" value="ECO:0007669"/>
    <property type="project" value="UniProtKB-KW"/>
</dbReference>
<name>A0A5C5BBU4_9MICO</name>
<evidence type="ECO:0000313" key="3">
    <source>
        <dbReference type="EMBL" id="TNU74810.1"/>
    </source>
</evidence>
<dbReference type="SMART" id="SM00530">
    <property type="entry name" value="HTH_XRE"/>
    <property type="match status" value="1"/>
</dbReference>
<dbReference type="GO" id="GO:0003700">
    <property type="term" value="F:DNA-binding transcription factor activity"/>
    <property type="evidence" value="ECO:0007669"/>
    <property type="project" value="TreeGrafter"/>
</dbReference>
<dbReference type="SUPFAM" id="SSF51182">
    <property type="entry name" value="RmlC-like cupins"/>
    <property type="match status" value="1"/>
</dbReference>
<dbReference type="Gene3D" id="2.60.120.10">
    <property type="entry name" value="Jelly Rolls"/>
    <property type="match status" value="1"/>
</dbReference>
<dbReference type="OrthoDB" id="9810578at2"/>
<sequence length="185" mass="18580">MTDTTAEALAGRVGERVRALRAARNLSLSALAEASGVGKGSLSELENGTRNPTLATLYSIAGPLGVPLAALLADAGAGADSDGVAVTLLEARREGAVVREVYALQLAPGAHRVSPPHGPGVVEHLLVTAGEARVGAADAERTLAVGHCHAWASDVEHTYAGGPAGASGVLTITTPESEPARTLGR</sequence>
<proteinExistence type="predicted"/>
<dbReference type="InterPro" id="IPR011051">
    <property type="entry name" value="RmlC_Cupin_sf"/>
</dbReference>
<feature type="domain" description="HTH cro/C1-type" evidence="2">
    <location>
        <begin position="17"/>
        <end position="71"/>
    </location>
</feature>
<evidence type="ECO:0000259" key="2">
    <source>
        <dbReference type="PROSITE" id="PS50943"/>
    </source>
</evidence>
<dbReference type="PROSITE" id="PS50943">
    <property type="entry name" value="HTH_CROC1"/>
    <property type="match status" value="1"/>
</dbReference>
<dbReference type="SUPFAM" id="SSF47413">
    <property type="entry name" value="lambda repressor-like DNA-binding domains"/>
    <property type="match status" value="1"/>
</dbReference>
<dbReference type="CDD" id="cd00093">
    <property type="entry name" value="HTH_XRE"/>
    <property type="match status" value="1"/>
</dbReference>
<dbReference type="PANTHER" id="PTHR46797:SF1">
    <property type="entry name" value="METHYLPHOSPHONATE SYNTHASE"/>
    <property type="match status" value="1"/>
</dbReference>
<dbReference type="InterPro" id="IPR050807">
    <property type="entry name" value="TransReg_Diox_bact_type"/>
</dbReference>
<dbReference type="Pfam" id="PF01381">
    <property type="entry name" value="HTH_3"/>
    <property type="match status" value="1"/>
</dbReference>
<dbReference type="GO" id="GO:0005829">
    <property type="term" value="C:cytosol"/>
    <property type="evidence" value="ECO:0007669"/>
    <property type="project" value="TreeGrafter"/>
</dbReference>
<gene>
    <name evidence="3" type="ORF">FH969_07225</name>
</gene>